<reference evidence="2 3" key="1">
    <citation type="submission" date="2018-11" db="EMBL/GenBank/DDBJ databases">
        <title>YIM 102482-1 draft genome.</title>
        <authorList>
            <person name="Li G."/>
            <person name="Jiang Y."/>
        </authorList>
    </citation>
    <scope>NUCLEOTIDE SEQUENCE [LARGE SCALE GENOMIC DNA]</scope>
    <source>
        <strain evidence="2 3">YIM 102482-1</strain>
    </source>
</reference>
<keyword evidence="1" id="KW-0812">Transmembrane</keyword>
<keyword evidence="1" id="KW-1133">Transmembrane helix</keyword>
<comment type="caution">
    <text evidence="2">The sequence shown here is derived from an EMBL/GenBank/DDBJ whole genome shotgun (WGS) entry which is preliminary data.</text>
</comment>
<evidence type="ECO:0000256" key="1">
    <source>
        <dbReference type="SAM" id="Phobius"/>
    </source>
</evidence>
<evidence type="ECO:0000313" key="2">
    <source>
        <dbReference type="EMBL" id="RRJ85848.1"/>
    </source>
</evidence>
<dbReference type="AlphaFoldDB" id="A0A3P3VV51"/>
<proteinExistence type="predicted"/>
<dbReference type="Proteomes" id="UP000274391">
    <property type="component" value="Unassembled WGS sequence"/>
</dbReference>
<feature type="transmembrane region" description="Helical" evidence="1">
    <location>
        <begin position="32"/>
        <end position="53"/>
    </location>
</feature>
<dbReference type="RefSeq" id="WP_124973615.1">
    <property type="nucleotide sequence ID" value="NZ_RQVS01000016.1"/>
</dbReference>
<keyword evidence="1" id="KW-0472">Membrane</keyword>
<sequence length="60" mass="6357">MTTLQNFLIHLGAQGTAETPAPASGAAASDPALWWVGGIIVAVAFTAIVVRTLRRNRLRK</sequence>
<gene>
    <name evidence="2" type="ORF">EG850_11505</name>
</gene>
<name>A0A3P3VV51_9MICO</name>
<accession>A0A3P3VV51</accession>
<protein>
    <submittedName>
        <fullName evidence="2">Uncharacterized protein</fullName>
    </submittedName>
</protein>
<organism evidence="2 3">
    <name type="scientific">Gulosibacter macacae</name>
    <dbReference type="NCBI Taxonomy" id="2488791"/>
    <lineage>
        <taxon>Bacteria</taxon>
        <taxon>Bacillati</taxon>
        <taxon>Actinomycetota</taxon>
        <taxon>Actinomycetes</taxon>
        <taxon>Micrococcales</taxon>
        <taxon>Microbacteriaceae</taxon>
        <taxon>Gulosibacter</taxon>
    </lineage>
</organism>
<evidence type="ECO:0000313" key="3">
    <source>
        <dbReference type="Proteomes" id="UP000274391"/>
    </source>
</evidence>
<keyword evidence="3" id="KW-1185">Reference proteome</keyword>
<dbReference type="EMBL" id="RQVS01000016">
    <property type="protein sequence ID" value="RRJ85848.1"/>
    <property type="molecule type" value="Genomic_DNA"/>
</dbReference>